<evidence type="ECO:0000256" key="1">
    <source>
        <dbReference type="SAM" id="MobiDB-lite"/>
    </source>
</evidence>
<keyword evidence="3" id="KW-1185">Reference proteome</keyword>
<accession>A0A370U276</accession>
<gene>
    <name evidence="2" type="ORF">BP5553_01857</name>
</gene>
<dbReference type="EMBL" id="NPIC01000001">
    <property type="protein sequence ID" value="RDL41878.1"/>
    <property type="molecule type" value="Genomic_DNA"/>
</dbReference>
<dbReference type="RefSeq" id="XP_031874534.1">
    <property type="nucleotide sequence ID" value="XM_032010480.1"/>
</dbReference>
<proteinExistence type="predicted"/>
<evidence type="ECO:0000313" key="3">
    <source>
        <dbReference type="Proteomes" id="UP000254866"/>
    </source>
</evidence>
<organism evidence="2 3">
    <name type="scientific">Venustampulla echinocandica</name>
    <dbReference type="NCBI Taxonomy" id="2656787"/>
    <lineage>
        <taxon>Eukaryota</taxon>
        <taxon>Fungi</taxon>
        <taxon>Dikarya</taxon>
        <taxon>Ascomycota</taxon>
        <taxon>Pezizomycotina</taxon>
        <taxon>Leotiomycetes</taxon>
        <taxon>Helotiales</taxon>
        <taxon>Pleuroascaceae</taxon>
        <taxon>Venustampulla</taxon>
    </lineage>
</organism>
<name>A0A370U276_9HELO</name>
<comment type="caution">
    <text evidence="2">The sequence shown here is derived from an EMBL/GenBank/DDBJ whole genome shotgun (WGS) entry which is preliminary data.</text>
</comment>
<dbReference type="Proteomes" id="UP000254866">
    <property type="component" value="Unassembled WGS sequence"/>
</dbReference>
<evidence type="ECO:0000313" key="2">
    <source>
        <dbReference type="EMBL" id="RDL41878.1"/>
    </source>
</evidence>
<feature type="region of interest" description="Disordered" evidence="1">
    <location>
        <begin position="244"/>
        <end position="264"/>
    </location>
</feature>
<sequence>MDESLQSLHSRRVASDKYLSIIAAEMGFDEDCFVPEPSRHAVRTPHATTSRRRFDAVSRHVGLTPLDMDRVVHDASSATPHEYTSVEVVWASVGLGDVYPYDDAFDLTTGDSRGLSMLEDLADDMEEKWRQAKAKPPSPHTLLSEMGGSALEFDSDISLLMLPSPLLPLPNHGGGVWAPGPPRVSPYDDAFDPTTASKGVPMPERWRQAKANPKPLHALLAEMGGSSLALDSDIPPLKLPSPLVPLLRGGEDAQDSESDLPESAFTVSDYLTGKSKPVDKDLL</sequence>
<dbReference type="AlphaFoldDB" id="A0A370U276"/>
<reference evidence="2 3" key="1">
    <citation type="journal article" date="2018" name="IMA Fungus">
        <title>IMA Genome-F 9: Draft genome sequence of Annulohypoxylon stygium, Aspergillus mulundensis, Berkeleyomyces basicola (syn. Thielaviopsis basicola), Ceratocystis smalleyi, two Cercospora beticola strains, Coleophoma cylindrospora, Fusarium fracticaudum, Phialophora cf. hyalina, and Morchella septimelata.</title>
        <authorList>
            <person name="Wingfield B.D."/>
            <person name="Bills G.F."/>
            <person name="Dong Y."/>
            <person name="Huang W."/>
            <person name="Nel W.J."/>
            <person name="Swalarsk-Parry B.S."/>
            <person name="Vaghefi N."/>
            <person name="Wilken P.M."/>
            <person name="An Z."/>
            <person name="de Beer Z.W."/>
            <person name="De Vos L."/>
            <person name="Chen L."/>
            <person name="Duong T.A."/>
            <person name="Gao Y."/>
            <person name="Hammerbacher A."/>
            <person name="Kikkert J.R."/>
            <person name="Li Y."/>
            <person name="Li H."/>
            <person name="Li K."/>
            <person name="Li Q."/>
            <person name="Liu X."/>
            <person name="Ma X."/>
            <person name="Naidoo K."/>
            <person name="Pethybridge S.J."/>
            <person name="Sun J."/>
            <person name="Steenkamp E.T."/>
            <person name="van der Nest M.A."/>
            <person name="van Wyk S."/>
            <person name="Wingfield M.J."/>
            <person name="Xiong C."/>
            <person name="Yue Q."/>
            <person name="Zhang X."/>
        </authorList>
    </citation>
    <scope>NUCLEOTIDE SEQUENCE [LARGE SCALE GENOMIC DNA]</scope>
    <source>
        <strain evidence="2 3">BP 5553</strain>
    </source>
</reference>
<dbReference type="GeneID" id="43594706"/>
<protein>
    <submittedName>
        <fullName evidence="2">Uncharacterized protein</fullName>
    </submittedName>
</protein>